<evidence type="ECO:0000256" key="4">
    <source>
        <dbReference type="ARBA" id="ARBA00022692"/>
    </source>
</evidence>
<keyword evidence="4 7" id="KW-0812">Transmembrane</keyword>
<feature type="domain" description="Mechanosensitive ion channel MscS C-terminal" evidence="9">
    <location>
        <begin position="181"/>
        <end position="257"/>
    </location>
</feature>
<reference evidence="11" key="1">
    <citation type="submission" date="2017-04" db="EMBL/GenBank/DDBJ databases">
        <authorList>
            <person name="Varghese N."/>
            <person name="Submissions S."/>
        </authorList>
    </citation>
    <scope>NUCLEOTIDE SEQUENCE [LARGE SCALE GENOMIC DNA]</scope>
    <source>
        <strain evidence="11">DSM 4125</strain>
    </source>
</reference>
<accession>A0A1X7LEB1</accession>
<evidence type="ECO:0000256" key="7">
    <source>
        <dbReference type="SAM" id="Phobius"/>
    </source>
</evidence>
<feature type="transmembrane region" description="Helical" evidence="7">
    <location>
        <begin position="60"/>
        <end position="78"/>
    </location>
</feature>
<evidence type="ECO:0000256" key="3">
    <source>
        <dbReference type="ARBA" id="ARBA00022475"/>
    </source>
</evidence>
<evidence type="ECO:0000313" key="11">
    <source>
        <dbReference type="Proteomes" id="UP000193804"/>
    </source>
</evidence>
<feature type="transmembrane region" description="Helical" evidence="7">
    <location>
        <begin position="20"/>
        <end position="39"/>
    </location>
</feature>
<dbReference type="PANTHER" id="PTHR30221:SF1">
    <property type="entry name" value="SMALL-CONDUCTANCE MECHANOSENSITIVE CHANNEL"/>
    <property type="match status" value="1"/>
</dbReference>
<comment type="subcellular location">
    <subcellularLocation>
        <location evidence="1">Cell membrane</location>
        <topology evidence="1">Multi-pass membrane protein</topology>
    </subcellularLocation>
</comment>
<evidence type="ECO:0000256" key="6">
    <source>
        <dbReference type="ARBA" id="ARBA00023136"/>
    </source>
</evidence>
<proteinExistence type="inferred from homology"/>
<name>A0A1X7LEB1_9BACT</name>
<keyword evidence="6 7" id="KW-0472">Membrane</keyword>
<evidence type="ECO:0000256" key="1">
    <source>
        <dbReference type="ARBA" id="ARBA00004651"/>
    </source>
</evidence>
<dbReference type="SUPFAM" id="SSF50182">
    <property type="entry name" value="Sm-like ribonucleoproteins"/>
    <property type="match status" value="1"/>
</dbReference>
<gene>
    <name evidence="10" type="ORF">SAMN05661096_03788</name>
</gene>
<dbReference type="InterPro" id="IPR049278">
    <property type="entry name" value="MS_channel_C"/>
</dbReference>
<keyword evidence="5 7" id="KW-1133">Transmembrane helix</keyword>
<keyword evidence="11" id="KW-1185">Reference proteome</keyword>
<sequence length="302" mass="33608">MKERLLSAFENYFGNVIERIPEFSVGFALLLFFIFIGILSRKLVQNRLSNRIKDKLLLNFIGRSVLLLFIIVGIVFFLNQIGLGTAASGLLAGAGVTALILGFAFKDLGENFLAGFFLAFSRPFNIGNIIEINNHMGQVQAMTFRNTHIRTFDGRDIFIPNALIIKNPLINYTRDGLMRHEFVIGLDYGVDLSAATELILTTLNAQKDISSSKELTPFVIIEKFASSTINLKIYFWINTNDFLGSITVLKSSVMKAVVEALIAEGFSMPADILELKIYQENNPIPINIKNLDSLGDDNGKSK</sequence>
<dbReference type="PANTHER" id="PTHR30221">
    <property type="entry name" value="SMALL-CONDUCTANCE MECHANOSENSITIVE CHANNEL"/>
    <property type="match status" value="1"/>
</dbReference>
<evidence type="ECO:0000259" key="8">
    <source>
        <dbReference type="Pfam" id="PF00924"/>
    </source>
</evidence>
<protein>
    <submittedName>
        <fullName evidence="10">Small-conductance mechanosensitive channel</fullName>
    </submittedName>
</protein>
<evidence type="ECO:0000256" key="2">
    <source>
        <dbReference type="ARBA" id="ARBA00008017"/>
    </source>
</evidence>
<comment type="similarity">
    <text evidence="2">Belongs to the MscS (TC 1.A.23) family.</text>
</comment>
<organism evidence="10 11">
    <name type="scientific">Marivirga sericea</name>
    <dbReference type="NCBI Taxonomy" id="1028"/>
    <lineage>
        <taxon>Bacteria</taxon>
        <taxon>Pseudomonadati</taxon>
        <taxon>Bacteroidota</taxon>
        <taxon>Cytophagia</taxon>
        <taxon>Cytophagales</taxon>
        <taxon>Marivirgaceae</taxon>
        <taxon>Marivirga</taxon>
    </lineage>
</organism>
<dbReference type="Pfam" id="PF00924">
    <property type="entry name" value="MS_channel_2nd"/>
    <property type="match status" value="1"/>
</dbReference>
<dbReference type="InterPro" id="IPR006685">
    <property type="entry name" value="MscS_channel_2nd"/>
</dbReference>
<dbReference type="GO" id="GO:0008381">
    <property type="term" value="F:mechanosensitive monoatomic ion channel activity"/>
    <property type="evidence" value="ECO:0007669"/>
    <property type="project" value="InterPro"/>
</dbReference>
<evidence type="ECO:0000259" key="9">
    <source>
        <dbReference type="Pfam" id="PF21082"/>
    </source>
</evidence>
<dbReference type="SUPFAM" id="SSF82689">
    <property type="entry name" value="Mechanosensitive channel protein MscS (YggB), C-terminal domain"/>
    <property type="match status" value="1"/>
</dbReference>
<dbReference type="SUPFAM" id="SSF82861">
    <property type="entry name" value="Mechanosensitive channel protein MscS (YggB), transmembrane region"/>
    <property type="match status" value="1"/>
</dbReference>
<dbReference type="Pfam" id="PF21082">
    <property type="entry name" value="MS_channel_3rd"/>
    <property type="match status" value="1"/>
</dbReference>
<dbReference type="Gene3D" id="2.30.30.60">
    <property type="match status" value="1"/>
</dbReference>
<dbReference type="InterPro" id="IPR011066">
    <property type="entry name" value="MscS_channel_C_sf"/>
</dbReference>
<dbReference type="EMBL" id="FXAW01000010">
    <property type="protein sequence ID" value="SMG51592.1"/>
    <property type="molecule type" value="Genomic_DNA"/>
</dbReference>
<dbReference type="Gene3D" id="3.30.70.100">
    <property type="match status" value="1"/>
</dbReference>
<feature type="domain" description="Mechanosensitive ion channel MscS" evidence="8">
    <location>
        <begin position="110"/>
        <end position="174"/>
    </location>
</feature>
<feature type="transmembrane region" description="Helical" evidence="7">
    <location>
        <begin position="84"/>
        <end position="105"/>
    </location>
</feature>
<dbReference type="InterPro" id="IPR045275">
    <property type="entry name" value="MscS_archaea/bacteria_type"/>
</dbReference>
<dbReference type="InterPro" id="IPR010920">
    <property type="entry name" value="LSM_dom_sf"/>
</dbReference>
<dbReference type="InterPro" id="IPR023408">
    <property type="entry name" value="MscS_beta-dom_sf"/>
</dbReference>
<dbReference type="Proteomes" id="UP000193804">
    <property type="component" value="Unassembled WGS sequence"/>
</dbReference>
<evidence type="ECO:0000313" key="10">
    <source>
        <dbReference type="EMBL" id="SMG51592.1"/>
    </source>
</evidence>
<evidence type="ECO:0000256" key="5">
    <source>
        <dbReference type="ARBA" id="ARBA00022989"/>
    </source>
</evidence>
<keyword evidence="3" id="KW-1003">Cell membrane</keyword>
<dbReference type="RefSeq" id="WP_085518914.1">
    <property type="nucleotide sequence ID" value="NZ_FXAW01000010.1"/>
</dbReference>
<dbReference type="OrthoDB" id="1522493at2"/>
<dbReference type="GO" id="GO:0005886">
    <property type="term" value="C:plasma membrane"/>
    <property type="evidence" value="ECO:0007669"/>
    <property type="project" value="UniProtKB-SubCell"/>
</dbReference>
<dbReference type="AlphaFoldDB" id="A0A1X7LEB1"/>
<dbReference type="Gene3D" id="1.10.287.1260">
    <property type="match status" value="1"/>
</dbReference>
<dbReference type="InterPro" id="IPR011014">
    <property type="entry name" value="MscS_channel_TM-2"/>
</dbReference>